<dbReference type="InterPro" id="IPR000961">
    <property type="entry name" value="AGC-kinase_C"/>
</dbReference>
<reference evidence="11" key="1">
    <citation type="journal article" date="2018" name="Nat. Microbiol.">
        <title>Leveraging single-cell genomics to expand the fungal tree of life.</title>
        <authorList>
            <person name="Ahrendt S.R."/>
            <person name="Quandt C.A."/>
            <person name="Ciobanu D."/>
            <person name="Clum A."/>
            <person name="Salamov A."/>
            <person name="Andreopoulos B."/>
            <person name="Cheng J.F."/>
            <person name="Woyke T."/>
            <person name="Pelin A."/>
            <person name="Henrissat B."/>
            <person name="Reynolds N.K."/>
            <person name="Benny G.L."/>
            <person name="Smith M.E."/>
            <person name="James T.Y."/>
            <person name="Grigoriev I.V."/>
        </authorList>
    </citation>
    <scope>NUCLEOTIDE SEQUENCE [LARGE SCALE GENOMIC DNA]</scope>
    <source>
        <strain evidence="11">ATCC 52028</strain>
    </source>
</reference>
<dbReference type="SMART" id="SM00133">
    <property type="entry name" value="S_TK_X"/>
    <property type="match status" value="1"/>
</dbReference>
<sequence>KANIMDFEVQSVIGRGKHAKVVLCKHNKTGRAYAIKVLLKSKKDPNAEILTENSMIESLILRQMAHPFIVTLYSAFQGKERLYLVMEYVSGGELYFHVSQYGRFEESRAHFYAAEIVLALEYLHAKNIVFCDLKLENIMLSRTGHVKLTDFGMARQLDATGRWYIDRNCTLEYMAPEVLLGAPFHFTSDWWSFGIVLFEMISGYHPFYCEDRERICELITTGVVEYPETVSAPARDLMRGLFVRNAEKRLGRAGHAARHHAYFQGVDWDAVLNLRPPPFVPELTNECDIRFFDEQFTSEPVNDWTPVRPSMLMSPTEAESRFTNFSYNAHPLV</sequence>
<dbReference type="PANTHER" id="PTHR24351">
    <property type="entry name" value="RIBOSOMAL PROTEIN S6 KINASE"/>
    <property type="match status" value="1"/>
</dbReference>
<feature type="domain" description="Protein kinase" evidence="8">
    <location>
        <begin position="7"/>
        <end position="263"/>
    </location>
</feature>
<keyword evidence="4 7" id="KW-0547">Nucleotide-binding</keyword>
<dbReference type="InterPro" id="IPR000719">
    <property type="entry name" value="Prot_kinase_dom"/>
</dbReference>
<organism evidence="10 11">
    <name type="scientific">Caulochytrium protostelioides</name>
    <dbReference type="NCBI Taxonomy" id="1555241"/>
    <lineage>
        <taxon>Eukaryota</taxon>
        <taxon>Fungi</taxon>
        <taxon>Fungi incertae sedis</taxon>
        <taxon>Chytridiomycota</taxon>
        <taxon>Chytridiomycota incertae sedis</taxon>
        <taxon>Chytridiomycetes</taxon>
        <taxon>Caulochytriales</taxon>
        <taxon>Caulochytriaceae</taxon>
        <taxon>Caulochytrium</taxon>
    </lineage>
</organism>
<evidence type="ECO:0000256" key="2">
    <source>
        <dbReference type="ARBA" id="ARBA00022553"/>
    </source>
</evidence>
<dbReference type="PROSITE" id="PS51285">
    <property type="entry name" value="AGC_KINASE_CTER"/>
    <property type="match status" value="1"/>
</dbReference>
<keyword evidence="3" id="KW-0808">Transferase</keyword>
<keyword evidence="5" id="KW-0418">Kinase</keyword>
<feature type="binding site" evidence="7">
    <location>
        <position position="36"/>
    </location>
    <ligand>
        <name>ATP</name>
        <dbReference type="ChEBI" id="CHEBI:30616"/>
    </ligand>
</feature>
<feature type="non-terminal residue" evidence="10">
    <location>
        <position position="1"/>
    </location>
</feature>
<evidence type="ECO:0000256" key="3">
    <source>
        <dbReference type="ARBA" id="ARBA00022679"/>
    </source>
</evidence>
<keyword evidence="2" id="KW-0597">Phosphoprotein</keyword>
<dbReference type="FunFam" id="3.30.200.20:FF:000042">
    <property type="entry name" value="Aurora kinase A"/>
    <property type="match status" value="1"/>
</dbReference>
<evidence type="ECO:0000256" key="5">
    <source>
        <dbReference type="ARBA" id="ARBA00022777"/>
    </source>
</evidence>
<dbReference type="SMART" id="SM00220">
    <property type="entry name" value="S_TKc"/>
    <property type="match status" value="1"/>
</dbReference>
<gene>
    <name evidence="10" type="ORF">CXG81DRAFT_10855</name>
</gene>
<feature type="domain" description="AGC-kinase C-terminal" evidence="9">
    <location>
        <begin position="264"/>
        <end position="333"/>
    </location>
</feature>
<dbReference type="EMBL" id="ML014145">
    <property type="protein sequence ID" value="RKP02359.1"/>
    <property type="molecule type" value="Genomic_DNA"/>
</dbReference>
<name>A0A4V1IV03_9FUNG</name>
<dbReference type="Pfam" id="PF00069">
    <property type="entry name" value="Pkinase"/>
    <property type="match status" value="1"/>
</dbReference>
<dbReference type="STRING" id="1555241.A0A4V1IV03"/>
<evidence type="ECO:0008006" key="12">
    <source>
        <dbReference type="Google" id="ProtNLM"/>
    </source>
</evidence>
<keyword evidence="6 7" id="KW-0067">ATP-binding</keyword>
<dbReference type="GO" id="GO:0004674">
    <property type="term" value="F:protein serine/threonine kinase activity"/>
    <property type="evidence" value="ECO:0007669"/>
    <property type="project" value="UniProtKB-KW"/>
</dbReference>
<dbReference type="GO" id="GO:0005524">
    <property type="term" value="F:ATP binding"/>
    <property type="evidence" value="ECO:0007669"/>
    <property type="project" value="UniProtKB-UniRule"/>
</dbReference>
<dbReference type="Proteomes" id="UP000274922">
    <property type="component" value="Unassembled WGS sequence"/>
</dbReference>
<dbReference type="Gene3D" id="1.10.510.10">
    <property type="entry name" value="Transferase(Phosphotransferase) domain 1"/>
    <property type="match status" value="1"/>
</dbReference>
<evidence type="ECO:0000256" key="7">
    <source>
        <dbReference type="PROSITE-ProRule" id="PRU10141"/>
    </source>
</evidence>
<dbReference type="PROSITE" id="PS50011">
    <property type="entry name" value="PROTEIN_KINASE_DOM"/>
    <property type="match status" value="1"/>
</dbReference>
<dbReference type="SUPFAM" id="SSF56112">
    <property type="entry name" value="Protein kinase-like (PK-like)"/>
    <property type="match status" value="1"/>
</dbReference>
<evidence type="ECO:0000313" key="10">
    <source>
        <dbReference type="EMBL" id="RKP02359.1"/>
    </source>
</evidence>
<evidence type="ECO:0000313" key="11">
    <source>
        <dbReference type="Proteomes" id="UP000274922"/>
    </source>
</evidence>
<evidence type="ECO:0000256" key="6">
    <source>
        <dbReference type="ARBA" id="ARBA00022840"/>
    </source>
</evidence>
<dbReference type="Gene3D" id="3.30.200.20">
    <property type="entry name" value="Phosphorylase Kinase, domain 1"/>
    <property type="match status" value="1"/>
</dbReference>
<dbReference type="FunFam" id="1.10.510.10:FF:000048">
    <property type="entry name" value="Protein kinase C"/>
    <property type="match status" value="1"/>
</dbReference>
<evidence type="ECO:0000259" key="8">
    <source>
        <dbReference type="PROSITE" id="PS50011"/>
    </source>
</evidence>
<keyword evidence="11" id="KW-1185">Reference proteome</keyword>
<accession>A0A4V1IV03</accession>
<dbReference type="OrthoDB" id="63267at2759"/>
<dbReference type="AlphaFoldDB" id="A0A4V1IV03"/>
<protein>
    <recommendedName>
        <fullName evidence="12">Kinase-like protein</fullName>
    </recommendedName>
</protein>
<evidence type="ECO:0000256" key="4">
    <source>
        <dbReference type="ARBA" id="ARBA00022741"/>
    </source>
</evidence>
<evidence type="ECO:0000256" key="1">
    <source>
        <dbReference type="ARBA" id="ARBA00022527"/>
    </source>
</evidence>
<dbReference type="InterPro" id="IPR017441">
    <property type="entry name" value="Protein_kinase_ATP_BS"/>
</dbReference>
<proteinExistence type="predicted"/>
<keyword evidence="1" id="KW-0723">Serine/threonine-protein kinase</keyword>
<dbReference type="PROSITE" id="PS00107">
    <property type="entry name" value="PROTEIN_KINASE_ATP"/>
    <property type="match status" value="1"/>
</dbReference>
<dbReference type="InterPro" id="IPR011009">
    <property type="entry name" value="Kinase-like_dom_sf"/>
</dbReference>
<evidence type="ECO:0000259" key="9">
    <source>
        <dbReference type="PROSITE" id="PS51285"/>
    </source>
</evidence>